<keyword evidence="7" id="KW-0630">Potassium</keyword>
<feature type="transmembrane region" description="Helical" evidence="12">
    <location>
        <begin position="213"/>
        <end position="235"/>
    </location>
</feature>
<keyword evidence="9" id="KW-0406">Ion transport</keyword>
<evidence type="ECO:0000256" key="4">
    <source>
        <dbReference type="ARBA" id="ARBA00022692"/>
    </source>
</evidence>
<dbReference type="AlphaFoldDB" id="A0A0S2I3E9"/>
<dbReference type="OrthoDB" id="9799090at2"/>
<evidence type="ECO:0000256" key="12">
    <source>
        <dbReference type="SAM" id="Phobius"/>
    </source>
</evidence>
<dbReference type="Gene3D" id="1.10.287.70">
    <property type="match status" value="1"/>
</dbReference>
<keyword evidence="6" id="KW-0851">Voltage-gated channel</keyword>
<evidence type="ECO:0000256" key="10">
    <source>
        <dbReference type="ARBA" id="ARBA00023136"/>
    </source>
</evidence>
<dbReference type="GO" id="GO:0008076">
    <property type="term" value="C:voltage-gated potassium channel complex"/>
    <property type="evidence" value="ECO:0007669"/>
    <property type="project" value="InterPro"/>
</dbReference>
<evidence type="ECO:0000256" key="8">
    <source>
        <dbReference type="ARBA" id="ARBA00022989"/>
    </source>
</evidence>
<evidence type="ECO:0000313" key="15">
    <source>
        <dbReference type="Proteomes" id="UP000064893"/>
    </source>
</evidence>
<evidence type="ECO:0000313" key="14">
    <source>
        <dbReference type="EMBL" id="ALO16865.1"/>
    </source>
</evidence>
<dbReference type="Proteomes" id="UP000064893">
    <property type="component" value="Chromosome"/>
</dbReference>
<evidence type="ECO:0000256" key="5">
    <source>
        <dbReference type="ARBA" id="ARBA00022826"/>
    </source>
</evidence>
<dbReference type="InterPro" id="IPR028325">
    <property type="entry name" value="VG_K_chnl"/>
</dbReference>
<dbReference type="Pfam" id="PF00520">
    <property type="entry name" value="Ion_trans"/>
    <property type="match status" value="1"/>
</dbReference>
<sequence>MQHKKHDDALRKTTYKVIFHTDTPAGKLFDVTLLIIILVSVLVVMLDSVKEIRDDYIDLLYAAEWTITIIFTLEYILRILVHPHPQRYIFSFYGIIDLLAALPTYVALFLAGTHYLAVIRALRLFRVFRILKLSKFTDAGSAIAIALKNSKSRISVFLYSIFIIVIVIGSLMYLIEGPDHGFTSIPRSIYWAIVTLTTVGYGDISPGTDLGQFIASLIMILGYSIIAVPTGIVSAEMARMNKTNRKRCKVCGCEDHESDALFCKNCGESLSSD</sequence>
<evidence type="ECO:0000256" key="2">
    <source>
        <dbReference type="ARBA" id="ARBA00022448"/>
    </source>
</evidence>
<protein>
    <submittedName>
        <fullName evidence="14">MlotiK1 channel</fullName>
    </submittedName>
</protein>
<feature type="domain" description="Ion transport" evidence="13">
    <location>
        <begin position="27"/>
        <end position="243"/>
    </location>
</feature>
<dbReference type="GO" id="GO:0005249">
    <property type="term" value="F:voltage-gated potassium channel activity"/>
    <property type="evidence" value="ECO:0007669"/>
    <property type="project" value="InterPro"/>
</dbReference>
<evidence type="ECO:0000256" key="11">
    <source>
        <dbReference type="ARBA" id="ARBA00023303"/>
    </source>
</evidence>
<proteinExistence type="predicted"/>
<evidence type="ECO:0000256" key="9">
    <source>
        <dbReference type="ARBA" id="ARBA00023065"/>
    </source>
</evidence>
<dbReference type="PANTHER" id="PTHR11537">
    <property type="entry name" value="VOLTAGE-GATED POTASSIUM CHANNEL"/>
    <property type="match status" value="1"/>
</dbReference>
<keyword evidence="5" id="KW-0631">Potassium channel</keyword>
<dbReference type="PANTHER" id="PTHR11537:SF254">
    <property type="entry name" value="POTASSIUM VOLTAGE-GATED CHANNEL PROTEIN SHAB"/>
    <property type="match status" value="1"/>
</dbReference>
<feature type="transmembrane region" description="Helical" evidence="12">
    <location>
        <begin position="28"/>
        <end position="47"/>
    </location>
</feature>
<keyword evidence="11" id="KW-0407">Ion channel</keyword>
<dbReference type="STRING" id="1307839.L21SP5_03251"/>
<keyword evidence="4 12" id="KW-0812">Transmembrane</keyword>
<accession>A0A0S2I3E9</accession>
<dbReference type="KEGG" id="blq:L21SP5_03251"/>
<dbReference type="PRINTS" id="PR00169">
    <property type="entry name" value="KCHANNEL"/>
</dbReference>
<feature type="transmembrane region" description="Helical" evidence="12">
    <location>
        <begin position="156"/>
        <end position="175"/>
    </location>
</feature>
<dbReference type="EMBL" id="CP013118">
    <property type="protein sequence ID" value="ALO16865.1"/>
    <property type="molecule type" value="Genomic_DNA"/>
</dbReference>
<dbReference type="GO" id="GO:0001508">
    <property type="term" value="P:action potential"/>
    <property type="evidence" value="ECO:0007669"/>
    <property type="project" value="TreeGrafter"/>
</dbReference>
<keyword evidence="3" id="KW-0633">Potassium transport</keyword>
<dbReference type="RefSeq" id="WP_057954211.1">
    <property type="nucleotide sequence ID" value="NZ_CP013118.1"/>
</dbReference>
<gene>
    <name evidence="14" type="ORF">L21SP5_03251</name>
</gene>
<evidence type="ECO:0000256" key="3">
    <source>
        <dbReference type="ARBA" id="ARBA00022538"/>
    </source>
</evidence>
<comment type="subcellular location">
    <subcellularLocation>
        <location evidence="1">Membrane</location>
        <topology evidence="1">Multi-pass membrane protein</topology>
    </subcellularLocation>
</comment>
<keyword evidence="2" id="KW-0813">Transport</keyword>
<dbReference type="PATRIC" id="fig|1307839.3.peg.3419"/>
<reference evidence="14 15" key="1">
    <citation type="submission" date="2015-11" db="EMBL/GenBank/DDBJ databases">
        <title>Description and complete genome sequence of a novel strain predominating in hypersaline microbial mats and representing a new family of the Bacteriodetes phylum.</title>
        <authorList>
            <person name="Spring S."/>
            <person name="Bunk B."/>
            <person name="Sproer C."/>
            <person name="Klenk H.-P."/>
        </authorList>
    </citation>
    <scope>NUCLEOTIDE SEQUENCE [LARGE SCALE GENOMIC DNA]</scope>
    <source>
        <strain evidence="14 15">L21-Spi-D4</strain>
    </source>
</reference>
<dbReference type="InterPro" id="IPR027359">
    <property type="entry name" value="Volt_channel_dom_sf"/>
</dbReference>
<dbReference type="Gene3D" id="1.20.120.350">
    <property type="entry name" value="Voltage-gated potassium channels. Chain C"/>
    <property type="match status" value="1"/>
</dbReference>
<keyword evidence="15" id="KW-1185">Reference proteome</keyword>
<evidence type="ECO:0000256" key="1">
    <source>
        <dbReference type="ARBA" id="ARBA00004141"/>
    </source>
</evidence>
<dbReference type="SUPFAM" id="SSF81324">
    <property type="entry name" value="Voltage-gated potassium channels"/>
    <property type="match status" value="1"/>
</dbReference>
<dbReference type="InterPro" id="IPR005821">
    <property type="entry name" value="Ion_trans_dom"/>
</dbReference>
<evidence type="ECO:0000259" key="13">
    <source>
        <dbReference type="Pfam" id="PF00520"/>
    </source>
</evidence>
<organism evidence="14 15">
    <name type="scientific">Salinivirga cyanobacteriivorans</name>
    <dbReference type="NCBI Taxonomy" id="1307839"/>
    <lineage>
        <taxon>Bacteria</taxon>
        <taxon>Pseudomonadati</taxon>
        <taxon>Bacteroidota</taxon>
        <taxon>Bacteroidia</taxon>
        <taxon>Bacteroidales</taxon>
        <taxon>Salinivirgaceae</taxon>
        <taxon>Salinivirga</taxon>
    </lineage>
</organism>
<evidence type="ECO:0000256" key="7">
    <source>
        <dbReference type="ARBA" id="ARBA00022958"/>
    </source>
</evidence>
<keyword evidence="8 12" id="KW-1133">Transmembrane helix</keyword>
<evidence type="ECO:0000256" key="6">
    <source>
        <dbReference type="ARBA" id="ARBA00022882"/>
    </source>
</evidence>
<feature type="transmembrane region" description="Helical" evidence="12">
    <location>
        <begin position="59"/>
        <end position="80"/>
    </location>
</feature>
<name>A0A0S2I3E9_9BACT</name>
<feature type="transmembrane region" description="Helical" evidence="12">
    <location>
        <begin position="92"/>
        <end position="119"/>
    </location>
</feature>
<keyword evidence="10 12" id="KW-0472">Membrane</keyword>